<dbReference type="Proteomes" id="UP000250069">
    <property type="component" value="Chromosome"/>
</dbReference>
<sequence length="323" mass="36557">MAIDIFNPQVSVVAKGLEGKVITIYGSNNLGKTKQSTRMKKPLYLPFEKGLNAIAGVKFMAINSWADFKKVNKQLTKNAEKAKETYQTIIVDEVDAFAKYATRYVCEQYDVERIKDGNDGFGLWKEYETEVWEEINKLIGVGFTVIFIAHAAEDKKGKVYPKGDKRVLAPVIDNSDIVLYLSSNGVDEDRKVIKSSAWLAETDEHFARSRFDYIDTYLPEFTAENLEKAIIEAVERQEEAEGIVAVTYEEQKQNNASEELDYDSLMEQIKEVGIKLNGEGRLEEVNEITEKHLGKGVKVTECSRKQVNVMSVILDDLKDLLSK</sequence>
<dbReference type="Pfam" id="PF13479">
    <property type="entry name" value="AAA_24"/>
    <property type="match status" value="1"/>
</dbReference>
<name>A0ABC8D9R9_BACVE</name>
<evidence type="ECO:0000313" key="3">
    <source>
        <dbReference type="Proteomes" id="UP000250069"/>
    </source>
</evidence>
<dbReference type="AlphaFoldDB" id="A0ABC8D9R9"/>
<organism evidence="2 3">
    <name type="scientific">Bacillus velezensis</name>
    <dbReference type="NCBI Taxonomy" id="492670"/>
    <lineage>
        <taxon>Bacteria</taxon>
        <taxon>Bacillati</taxon>
        <taxon>Bacillota</taxon>
        <taxon>Bacilli</taxon>
        <taxon>Bacillales</taxon>
        <taxon>Bacillaceae</taxon>
        <taxon>Bacillus</taxon>
        <taxon>Bacillus amyloliquefaciens group</taxon>
    </lineage>
</organism>
<keyword evidence="1" id="KW-0175">Coiled coil</keyword>
<protein>
    <recommendedName>
        <fullName evidence="4">ATP-binding protein</fullName>
    </recommendedName>
</protein>
<gene>
    <name evidence="2" type="ORF">BVDSYZ_11460</name>
</gene>
<evidence type="ECO:0000313" key="2">
    <source>
        <dbReference type="EMBL" id="AWX72606.1"/>
    </source>
</evidence>
<accession>A0ABC8D9R9</accession>
<dbReference type="EMBL" id="CP030150">
    <property type="protein sequence ID" value="AWX72606.1"/>
    <property type="molecule type" value="Genomic_DNA"/>
</dbReference>
<proteinExistence type="predicted"/>
<reference evidence="2 3" key="1">
    <citation type="submission" date="2018-06" db="EMBL/GenBank/DDBJ databases">
        <title>Complete Genome Sequence of Bacillus velezensis DSYZ, a Plant Growth-Promoting Rhizobacterium with Antifungal Activity.</title>
        <authorList>
            <person name="Du B."/>
            <person name="Ding Y."/>
            <person name="Liu K."/>
            <person name="Yao L."/>
            <person name="Wang C."/>
            <person name="Li H."/>
            <person name="Liu H."/>
        </authorList>
    </citation>
    <scope>NUCLEOTIDE SEQUENCE [LARGE SCALE GENOMIC DNA]</scope>
    <source>
        <strain evidence="2 3">DSYZ</strain>
    </source>
</reference>
<dbReference type="RefSeq" id="WP_062623429.1">
    <property type="nucleotide sequence ID" value="NZ_CP015443.1"/>
</dbReference>
<feature type="coiled-coil region" evidence="1">
    <location>
        <begin position="223"/>
        <end position="268"/>
    </location>
</feature>
<evidence type="ECO:0000256" key="1">
    <source>
        <dbReference type="SAM" id="Coils"/>
    </source>
</evidence>
<evidence type="ECO:0008006" key="4">
    <source>
        <dbReference type="Google" id="ProtNLM"/>
    </source>
</evidence>